<dbReference type="EMBL" id="BSUL01000001">
    <property type="protein sequence ID" value="GMA27429.1"/>
    <property type="molecule type" value="Genomic_DNA"/>
</dbReference>
<proteinExistence type="predicted"/>
<protein>
    <submittedName>
        <fullName evidence="2">Uncharacterized protein</fullName>
    </submittedName>
</protein>
<comment type="caution">
    <text evidence="2">The sequence shown here is derived from an EMBL/GenBank/DDBJ whole genome shotgun (WGS) entry which is preliminary data.</text>
</comment>
<sequence>MTGSDELPPWRRRWRTVQAVIATAAILLAGPFMLGAAVFQKHLLLIPIGLMTLLASAHLLGERMRRRRRRD</sequence>
<name>A0AA37UB08_9MICO</name>
<keyword evidence="1" id="KW-0472">Membrane</keyword>
<keyword evidence="3" id="KW-1185">Reference proteome</keyword>
<feature type="transmembrane region" description="Helical" evidence="1">
    <location>
        <begin position="20"/>
        <end position="38"/>
    </location>
</feature>
<organism evidence="2 3">
    <name type="scientific">Arenivirga flava</name>
    <dbReference type="NCBI Taxonomy" id="1930060"/>
    <lineage>
        <taxon>Bacteria</taxon>
        <taxon>Bacillati</taxon>
        <taxon>Actinomycetota</taxon>
        <taxon>Actinomycetes</taxon>
        <taxon>Micrococcales</taxon>
        <taxon>Microbacteriaceae</taxon>
        <taxon>Arenivirga</taxon>
    </lineage>
</organism>
<keyword evidence="1" id="KW-1133">Transmembrane helix</keyword>
<evidence type="ECO:0000313" key="2">
    <source>
        <dbReference type="EMBL" id="GMA27429.1"/>
    </source>
</evidence>
<accession>A0AA37UB08</accession>
<keyword evidence="1" id="KW-0812">Transmembrane</keyword>
<reference evidence="2 3" key="1">
    <citation type="journal article" date="2014" name="Int. J. Syst. Evol. Microbiol.">
        <title>Complete genome sequence of Corynebacterium casei LMG S-19264T (=DSM 44701T), isolated from a smear-ripened cheese.</title>
        <authorList>
            <consortium name="US DOE Joint Genome Institute (JGI-PGF)"/>
            <person name="Walter F."/>
            <person name="Albersmeier A."/>
            <person name="Kalinowski J."/>
            <person name="Ruckert C."/>
        </authorList>
    </citation>
    <scope>NUCLEOTIDE SEQUENCE [LARGE SCALE GENOMIC DNA]</scope>
    <source>
        <strain evidence="2 3">NBRC 112289</strain>
    </source>
</reference>
<feature type="transmembrane region" description="Helical" evidence="1">
    <location>
        <begin position="44"/>
        <end position="61"/>
    </location>
</feature>
<dbReference type="AlphaFoldDB" id="A0AA37UB08"/>
<dbReference type="Proteomes" id="UP001157160">
    <property type="component" value="Unassembled WGS sequence"/>
</dbReference>
<evidence type="ECO:0000313" key="3">
    <source>
        <dbReference type="Proteomes" id="UP001157160"/>
    </source>
</evidence>
<evidence type="ECO:0000256" key="1">
    <source>
        <dbReference type="SAM" id="Phobius"/>
    </source>
</evidence>
<gene>
    <name evidence="2" type="ORF">GCM10025874_06820</name>
</gene>